<dbReference type="Pfam" id="PF06974">
    <property type="entry name" value="WS_DGAT_C"/>
    <property type="match status" value="1"/>
</dbReference>
<evidence type="ECO:0000313" key="2">
    <source>
        <dbReference type="EMBL" id="CAG7818734.1"/>
    </source>
</evidence>
<evidence type="ECO:0000259" key="1">
    <source>
        <dbReference type="Pfam" id="PF06974"/>
    </source>
</evidence>
<dbReference type="InterPro" id="IPR009721">
    <property type="entry name" value="O-acyltransferase_WSD1_C"/>
</dbReference>
<protein>
    <recommendedName>
        <fullName evidence="1">O-acyltransferase WSD1 C-terminal domain-containing protein</fullName>
    </recommendedName>
</protein>
<feature type="domain" description="O-acyltransferase WSD1 C-terminal" evidence="1">
    <location>
        <begin position="162"/>
        <end position="289"/>
    </location>
</feature>
<accession>A0A8J2LA30</accession>
<sequence length="317" mass="35548">MDENSNRSSSEVNTALITCFDHVLLDGVSGINLMKQALGVQCALPNMKLSPPSGTIKERFLLWMKLPYDYLKLIESMRCQRQFAVNPECPQGYTASVSANIEVKLIKAIKTHYGVSYAAVLNSVVIGALHEILLRNNIPVPEFLTSEYVVPSPDKHPETMINHFHALPVRWHMRSNSAEERLYATHKKINDISNSAAPIAFYWYQQLQALLPAKLHVFMMSREDSGNLMNLSNFPVVDVHSNTNELRLCEMFVGHNPTPGSGICNLVAGINGNQRFVTFVDRGFIPNYDFAANFQFSIQGELARLEKTMKEYPAPSG</sequence>
<gene>
    <name evidence="2" type="ORF">AFUS01_LOCUS29218</name>
</gene>
<keyword evidence="3" id="KW-1185">Reference proteome</keyword>
<dbReference type="EMBL" id="CAJVCH010429334">
    <property type="protein sequence ID" value="CAG7818734.1"/>
    <property type="molecule type" value="Genomic_DNA"/>
</dbReference>
<dbReference type="OrthoDB" id="8298003at2759"/>
<organism evidence="2 3">
    <name type="scientific">Allacma fusca</name>
    <dbReference type="NCBI Taxonomy" id="39272"/>
    <lineage>
        <taxon>Eukaryota</taxon>
        <taxon>Metazoa</taxon>
        <taxon>Ecdysozoa</taxon>
        <taxon>Arthropoda</taxon>
        <taxon>Hexapoda</taxon>
        <taxon>Collembola</taxon>
        <taxon>Symphypleona</taxon>
        <taxon>Sminthuridae</taxon>
        <taxon>Allacma</taxon>
    </lineage>
</organism>
<name>A0A8J2LA30_9HEXA</name>
<evidence type="ECO:0000313" key="3">
    <source>
        <dbReference type="Proteomes" id="UP000708208"/>
    </source>
</evidence>
<proteinExistence type="predicted"/>
<dbReference type="AlphaFoldDB" id="A0A8J2LA30"/>
<comment type="caution">
    <text evidence="2">The sequence shown here is derived from an EMBL/GenBank/DDBJ whole genome shotgun (WGS) entry which is preliminary data.</text>
</comment>
<dbReference type="Proteomes" id="UP000708208">
    <property type="component" value="Unassembled WGS sequence"/>
</dbReference>
<reference evidence="2" key="1">
    <citation type="submission" date="2021-06" db="EMBL/GenBank/DDBJ databases">
        <authorList>
            <person name="Hodson N. C."/>
            <person name="Mongue J. A."/>
            <person name="Jaron S. K."/>
        </authorList>
    </citation>
    <scope>NUCLEOTIDE SEQUENCE</scope>
</reference>